<keyword evidence="8" id="KW-1185">Reference proteome</keyword>
<dbReference type="GO" id="GO:1990904">
    <property type="term" value="C:ribonucleoprotein complex"/>
    <property type="evidence" value="ECO:0007669"/>
    <property type="project" value="UniProtKB-KW"/>
</dbReference>
<dbReference type="STRING" id="1359168.OCHUTO_0914"/>
<evidence type="ECO:0000256" key="6">
    <source>
        <dbReference type="HAMAP-Rule" id="MF_01310"/>
    </source>
</evidence>
<dbReference type="RefSeq" id="WP_045797509.1">
    <property type="nucleotide sequence ID" value="NZ_LANP01000025.1"/>
</dbReference>
<dbReference type="Pfam" id="PF00411">
    <property type="entry name" value="Ribosomal_S11"/>
    <property type="match status" value="1"/>
</dbReference>
<organism evidence="7 8">
    <name type="scientific">Orientia chuto str. Dubai</name>
    <dbReference type="NCBI Taxonomy" id="1359168"/>
    <lineage>
        <taxon>Bacteria</taxon>
        <taxon>Pseudomonadati</taxon>
        <taxon>Pseudomonadota</taxon>
        <taxon>Alphaproteobacteria</taxon>
        <taxon>Rickettsiales</taxon>
        <taxon>Rickettsiaceae</taxon>
        <taxon>Rickettsieae</taxon>
        <taxon>Orientia</taxon>
    </lineage>
</organism>
<dbReference type="SUPFAM" id="SSF53137">
    <property type="entry name" value="Translational machinery components"/>
    <property type="match status" value="1"/>
</dbReference>
<accession>A0A0F3MHZ1</accession>
<gene>
    <name evidence="6 7" type="primary">rpsK</name>
    <name evidence="7" type="ORF">OCHUTO_0914</name>
</gene>
<dbReference type="PANTHER" id="PTHR11759">
    <property type="entry name" value="40S RIBOSOMAL PROTEIN S14/30S RIBOSOMAL PROTEIN S11"/>
    <property type="match status" value="1"/>
</dbReference>
<evidence type="ECO:0000256" key="3">
    <source>
        <dbReference type="ARBA" id="ARBA00022884"/>
    </source>
</evidence>
<dbReference type="GO" id="GO:0006412">
    <property type="term" value="P:translation"/>
    <property type="evidence" value="ECO:0007669"/>
    <property type="project" value="UniProtKB-UniRule"/>
</dbReference>
<dbReference type="Gene3D" id="3.30.420.80">
    <property type="entry name" value="Ribosomal protein S11"/>
    <property type="match status" value="1"/>
</dbReference>
<dbReference type="GO" id="GO:0005840">
    <property type="term" value="C:ribosome"/>
    <property type="evidence" value="ECO:0007669"/>
    <property type="project" value="UniProtKB-KW"/>
</dbReference>
<evidence type="ECO:0000256" key="4">
    <source>
        <dbReference type="ARBA" id="ARBA00022980"/>
    </source>
</evidence>
<dbReference type="GO" id="GO:0003735">
    <property type="term" value="F:structural constituent of ribosome"/>
    <property type="evidence" value="ECO:0007669"/>
    <property type="project" value="InterPro"/>
</dbReference>
<evidence type="ECO:0000256" key="2">
    <source>
        <dbReference type="ARBA" id="ARBA00022730"/>
    </source>
</evidence>
<evidence type="ECO:0000313" key="8">
    <source>
        <dbReference type="Proteomes" id="UP000033616"/>
    </source>
</evidence>
<dbReference type="NCBIfam" id="TIGR03632">
    <property type="entry name" value="uS11_bact"/>
    <property type="match status" value="1"/>
</dbReference>
<dbReference type="InterPro" id="IPR001971">
    <property type="entry name" value="Ribosomal_uS11"/>
</dbReference>
<reference evidence="7 8" key="1">
    <citation type="submission" date="2015-02" db="EMBL/GenBank/DDBJ databases">
        <title>Genome Sequencing of Rickettsiales.</title>
        <authorList>
            <person name="Daugherty S.C."/>
            <person name="Su Q."/>
            <person name="Abolude K."/>
            <person name="Beier-Sexton M."/>
            <person name="Carlyon J.A."/>
            <person name="Carter R."/>
            <person name="Day N.P."/>
            <person name="Dumler S.J."/>
            <person name="Dyachenko V."/>
            <person name="Godinez A."/>
            <person name="Kurtti T.J."/>
            <person name="Lichay M."/>
            <person name="Mullins K.E."/>
            <person name="Ott S."/>
            <person name="Pappas-Brown V."/>
            <person name="Paris D.H."/>
            <person name="Patel P."/>
            <person name="Richards A.L."/>
            <person name="Sadzewicz L."/>
            <person name="Sears K."/>
            <person name="Seidman D."/>
            <person name="Sengamalay N."/>
            <person name="Stenos J."/>
            <person name="Tallon L.J."/>
            <person name="Vincent G."/>
            <person name="Fraser C.M."/>
            <person name="Munderloh U."/>
            <person name="Dunning-Hotopp J.C."/>
        </authorList>
    </citation>
    <scope>NUCLEOTIDE SEQUENCE [LARGE SCALE GENOMIC DNA]</scope>
    <source>
        <strain evidence="7 8">Fuller</strain>
    </source>
</reference>
<comment type="caution">
    <text evidence="7">The sequence shown here is derived from an EMBL/GenBank/DDBJ whole genome shotgun (WGS) entry which is preliminary data.</text>
</comment>
<proteinExistence type="inferred from homology"/>
<evidence type="ECO:0000256" key="1">
    <source>
        <dbReference type="ARBA" id="ARBA00006194"/>
    </source>
</evidence>
<dbReference type="PATRIC" id="fig|1359168.3.peg.642"/>
<dbReference type="EMBL" id="LANP01000025">
    <property type="protein sequence ID" value="KJV55276.1"/>
    <property type="molecule type" value="Genomic_DNA"/>
</dbReference>
<dbReference type="HAMAP" id="MF_01310">
    <property type="entry name" value="Ribosomal_uS11"/>
    <property type="match status" value="1"/>
</dbReference>
<dbReference type="InterPro" id="IPR036967">
    <property type="entry name" value="Ribosomal_uS11_sf"/>
</dbReference>
<dbReference type="PIRSF" id="PIRSF002131">
    <property type="entry name" value="Ribosomal_S11"/>
    <property type="match status" value="1"/>
</dbReference>
<name>A0A0F3MHZ1_9RICK</name>
<dbReference type="AlphaFoldDB" id="A0A0F3MHZ1"/>
<keyword evidence="4 6" id="KW-0689">Ribosomal protein</keyword>
<comment type="function">
    <text evidence="6">Located on the platform of the 30S subunit, it bridges several disparate RNA helices of the 16S rRNA. Forms part of the Shine-Dalgarno cleft in the 70S ribosome.</text>
</comment>
<keyword evidence="2 6" id="KW-0699">rRNA-binding</keyword>
<keyword evidence="3 6" id="KW-0694">RNA-binding</keyword>
<evidence type="ECO:0000313" key="7">
    <source>
        <dbReference type="EMBL" id="KJV55276.1"/>
    </source>
</evidence>
<dbReference type="NCBIfam" id="NF003698">
    <property type="entry name" value="PRK05309.1"/>
    <property type="match status" value="1"/>
</dbReference>
<evidence type="ECO:0000256" key="5">
    <source>
        <dbReference type="ARBA" id="ARBA00023274"/>
    </source>
</evidence>
<dbReference type="OrthoDB" id="9806415at2"/>
<dbReference type="GO" id="GO:0019843">
    <property type="term" value="F:rRNA binding"/>
    <property type="evidence" value="ECO:0007669"/>
    <property type="project" value="UniProtKB-UniRule"/>
</dbReference>
<sequence>MYNTKTKKKRKSITLGIAYIKSTFNNTIVTFTDMQGNAIAALSAGAIGFKGAKKATPYAAQIIVEKVSEVAKEHGIKTLSIRIQGAGSQRESALRAIFNQNFIVTSITDVSPVAHNGCRPPKRRRV</sequence>
<comment type="similarity">
    <text evidence="1 6">Belongs to the universal ribosomal protein uS11 family.</text>
</comment>
<protein>
    <recommendedName>
        <fullName evidence="6">Small ribosomal subunit protein uS11</fullName>
    </recommendedName>
</protein>
<dbReference type="InterPro" id="IPR019981">
    <property type="entry name" value="Ribosomal_uS11_bac-type"/>
</dbReference>
<comment type="subunit">
    <text evidence="6">Part of the 30S ribosomal subunit. Interacts with proteins S7 and S18. Binds to IF-3.</text>
</comment>
<dbReference type="Proteomes" id="UP000033616">
    <property type="component" value="Unassembled WGS sequence"/>
</dbReference>
<keyword evidence="5 6" id="KW-0687">Ribonucleoprotein</keyword>